<accession>C4FDJ8</accession>
<keyword evidence="2" id="KW-1185">Reference proteome</keyword>
<evidence type="ECO:0000313" key="1">
    <source>
        <dbReference type="EMBL" id="EEP21029.1"/>
    </source>
</evidence>
<evidence type="ECO:0000313" key="2">
    <source>
        <dbReference type="Proteomes" id="UP000006408"/>
    </source>
</evidence>
<dbReference type="AlphaFoldDB" id="C4FDJ8"/>
<gene>
    <name evidence="1" type="ORF">BIFANG_02384</name>
</gene>
<protein>
    <submittedName>
        <fullName evidence="1">Uncharacterized protein</fullName>
    </submittedName>
</protein>
<dbReference type="EMBL" id="ABYS02000004">
    <property type="protein sequence ID" value="EEP21029.1"/>
    <property type="molecule type" value="Genomic_DNA"/>
</dbReference>
<dbReference type="Proteomes" id="UP000006408">
    <property type="component" value="Unassembled WGS sequence"/>
</dbReference>
<dbReference type="HOGENOM" id="CLU_2970151_0_0_11"/>
<name>C4FDJ8_9BIFI</name>
<reference evidence="1" key="1">
    <citation type="submission" date="2009-04" db="EMBL/GenBank/DDBJ databases">
        <authorList>
            <person name="Weinstock G."/>
            <person name="Sodergren E."/>
            <person name="Clifton S."/>
            <person name="Fulton L."/>
            <person name="Fulton B."/>
            <person name="Courtney L."/>
            <person name="Fronick C."/>
            <person name="Harrison M."/>
            <person name="Strong C."/>
            <person name="Farmer C."/>
            <person name="Delahaunty K."/>
            <person name="Markovic C."/>
            <person name="Hall O."/>
            <person name="Minx P."/>
            <person name="Tomlinson C."/>
            <person name="Mitreva M."/>
            <person name="Nelson J."/>
            <person name="Hou S."/>
            <person name="Wollam A."/>
            <person name="Pepin K.H."/>
            <person name="Johnson M."/>
            <person name="Bhonagiri V."/>
            <person name="Nash W.E."/>
            <person name="Warren W."/>
            <person name="Chinwalla A."/>
            <person name="Mardis E.R."/>
            <person name="Wilson R.K."/>
        </authorList>
    </citation>
    <scope>NUCLEOTIDE SEQUENCE [LARGE SCALE GENOMIC DNA]</scope>
    <source>
        <strain evidence="1">DSM 20098</strain>
    </source>
</reference>
<comment type="caution">
    <text evidence="1">The sequence shown here is derived from an EMBL/GenBank/DDBJ whole genome shotgun (WGS) entry which is preliminary data.</text>
</comment>
<organism evidence="1 2">
    <name type="scientific">Bifidobacterium angulatum DSM 20098 = JCM 7096</name>
    <dbReference type="NCBI Taxonomy" id="518635"/>
    <lineage>
        <taxon>Bacteria</taxon>
        <taxon>Bacillati</taxon>
        <taxon>Actinomycetota</taxon>
        <taxon>Actinomycetes</taxon>
        <taxon>Bifidobacteriales</taxon>
        <taxon>Bifidobacteriaceae</taxon>
        <taxon>Bifidobacterium</taxon>
    </lineage>
</organism>
<sequence>MLAHARLVFILRTQYDETAVPFHESEQHDGLCLSPRCSQHAATAREGDTTARRPAVIR</sequence>
<proteinExistence type="predicted"/>